<dbReference type="AlphaFoldDB" id="A0A6C0CN48"/>
<evidence type="ECO:0000256" key="1">
    <source>
        <dbReference type="SAM" id="Phobius"/>
    </source>
</evidence>
<keyword evidence="1" id="KW-0812">Transmembrane</keyword>
<sequence length="73" mass="8018">MRAETGFVLSMFVLFIAIYLTLNIVGTIYYTMLPSNTQSQKGIRGGGLATVILGWLGMPLLNLYSPIAYSVQK</sequence>
<keyword evidence="1" id="KW-1133">Transmembrane helix</keyword>
<dbReference type="EMBL" id="MN739449">
    <property type="protein sequence ID" value="QHT05119.1"/>
    <property type="molecule type" value="Genomic_DNA"/>
</dbReference>
<evidence type="ECO:0000313" key="2">
    <source>
        <dbReference type="EMBL" id="QHT05119.1"/>
    </source>
</evidence>
<reference evidence="2" key="1">
    <citation type="journal article" date="2020" name="Nature">
        <title>Giant virus diversity and host interactions through global metagenomics.</title>
        <authorList>
            <person name="Schulz F."/>
            <person name="Roux S."/>
            <person name="Paez-Espino D."/>
            <person name="Jungbluth S."/>
            <person name="Walsh D.A."/>
            <person name="Denef V.J."/>
            <person name="McMahon K.D."/>
            <person name="Konstantinidis K.T."/>
            <person name="Eloe-Fadrosh E.A."/>
            <person name="Kyrpides N.C."/>
            <person name="Woyke T."/>
        </authorList>
    </citation>
    <scope>NUCLEOTIDE SEQUENCE</scope>
    <source>
        <strain evidence="2">GVMAG-M-3300021354-14</strain>
    </source>
</reference>
<keyword evidence="1" id="KW-0472">Membrane</keyword>
<protein>
    <submittedName>
        <fullName evidence="2">Uncharacterized protein</fullName>
    </submittedName>
</protein>
<feature type="transmembrane region" description="Helical" evidence="1">
    <location>
        <begin position="7"/>
        <end position="30"/>
    </location>
</feature>
<organism evidence="2">
    <name type="scientific">viral metagenome</name>
    <dbReference type="NCBI Taxonomy" id="1070528"/>
    <lineage>
        <taxon>unclassified sequences</taxon>
        <taxon>metagenomes</taxon>
        <taxon>organismal metagenomes</taxon>
    </lineage>
</organism>
<feature type="transmembrane region" description="Helical" evidence="1">
    <location>
        <begin position="42"/>
        <end position="64"/>
    </location>
</feature>
<proteinExistence type="predicted"/>
<accession>A0A6C0CN48</accession>
<name>A0A6C0CN48_9ZZZZ</name>